<dbReference type="AlphaFoldDB" id="A0A285J9Z0"/>
<dbReference type="InterPro" id="IPR036291">
    <property type="entry name" value="NAD(P)-bd_dom_sf"/>
</dbReference>
<dbReference type="EMBL" id="PGTD01000018">
    <property type="protein sequence ID" value="PJE27028.1"/>
    <property type="molecule type" value="Genomic_DNA"/>
</dbReference>
<feature type="compositionally biased region" description="Low complexity" evidence="3">
    <location>
        <begin position="1"/>
        <end position="13"/>
    </location>
</feature>
<evidence type="ECO:0000313" key="4">
    <source>
        <dbReference type="EMBL" id="PJE27028.1"/>
    </source>
</evidence>
<accession>A0A285J9Z0</accession>
<dbReference type="SUPFAM" id="SSF51735">
    <property type="entry name" value="NAD(P)-binding Rossmann-fold domains"/>
    <property type="match status" value="1"/>
</dbReference>
<gene>
    <name evidence="4" type="ORF">CVM39_17040</name>
    <name evidence="5" type="ORF">SAMN06297129_3221</name>
</gene>
<dbReference type="GO" id="GO:0016491">
    <property type="term" value="F:oxidoreductase activity"/>
    <property type="evidence" value="ECO:0007669"/>
    <property type="project" value="UniProtKB-KW"/>
</dbReference>
<evidence type="ECO:0000313" key="5">
    <source>
        <dbReference type="EMBL" id="SNY56206.1"/>
    </source>
</evidence>
<keyword evidence="7" id="KW-1185">Reference proteome</keyword>
<dbReference type="CDD" id="cd05233">
    <property type="entry name" value="SDR_c"/>
    <property type="match status" value="1"/>
</dbReference>
<dbReference type="PRINTS" id="PR00081">
    <property type="entry name" value="GDHRDH"/>
</dbReference>
<dbReference type="EMBL" id="OBEA01000006">
    <property type="protein sequence ID" value="SNY56206.1"/>
    <property type="molecule type" value="Genomic_DNA"/>
</dbReference>
<dbReference type="Pfam" id="PF13561">
    <property type="entry name" value="adh_short_C2"/>
    <property type="match status" value="1"/>
</dbReference>
<evidence type="ECO:0000256" key="2">
    <source>
        <dbReference type="ARBA" id="ARBA00023002"/>
    </source>
</evidence>
<comment type="similarity">
    <text evidence="1">Belongs to the short-chain dehydrogenases/reductases (SDR) family.</text>
</comment>
<dbReference type="OrthoDB" id="9779623at2"/>
<dbReference type="InterPro" id="IPR020904">
    <property type="entry name" value="Sc_DH/Rdtase_CS"/>
</dbReference>
<dbReference type="RefSeq" id="WP_097146911.1">
    <property type="nucleotide sequence ID" value="NZ_OBEA01000006.1"/>
</dbReference>
<evidence type="ECO:0000313" key="7">
    <source>
        <dbReference type="Proteomes" id="UP000231702"/>
    </source>
</evidence>
<dbReference type="Proteomes" id="UP000231655">
    <property type="component" value="Unassembled WGS sequence"/>
</dbReference>
<dbReference type="InterPro" id="IPR051122">
    <property type="entry name" value="SDR_DHRS6-like"/>
</dbReference>
<dbReference type="FunFam" id="3.40.50.720:FF:000084">
    <property type="entry name" value="Short-chain dehydrogenase reductase"/>
    <property type="match status" value="1"/>
</dbReference>
<dbReference type="PANTHER" id="PTHR43477:SF1">
    <property type="entry name" value="DIHYDROANTICAPSIN 7-DEHYDROGENASE"/>
    <property type="match status" value="1"/>
</dbReference>
<name>A0A285J9Z0_9RHOB</name>
<dbReference type="Gene3D" id="3.40.50.720">
    <property type="entry name" value="NAD(P)-binding Rossmann-like Domain"/>
    <property type="match status" value="1"/>
</dbReference>
<dbReference type="InterPro" id="IPR002347">
    <property type="entry name" value="SDR_fam"/>
</dbReference>
<organism evidence="5 6">
    <name type="scientific">Pseudooceanicola antarcticus</name>
    <dbReference type="NCBI Taxonomy" id="1247613"/>
    <lineage>
        <taxon>Bacteria</taxon>
        <taxon>Pseudomonadati</taxon>
        <taxon>Pseudomonadota</taxon>
        <taxon>Alphaproteobacteria</taxon>
        <taxon>Rhodobacterales</taxon>
        <taxon>Paracoccaceae</taxon>
        <taxon>Pseudooceanicola</taxon>
    </lineage>
</organism>
<reference evidence="4 7" key="2">
    <citation type="journal article" date="2018" name="Int. J. Syst. Evol. Microbiol.">
        <title>Pseudooceanicola lipolyticus sp. nov., a marine alphaproteobacterium, reclassification of Oceanicola flagellatus as Pseudooceanicola flagellatus comb. nov. and emended description of the genus Pseudooceanicola.</title>
        <authorList>
            <person name="Huang M.-M."/>
            <person name="Guo L.-L."/>
            <person name="Wu Y.-H."/>
            <person name="Lai Q.-L."/>
            <person name="Shao Z.-Z."/>
            <person name="Wang C.-S."/>
            <person name="Wu M."/>
            <person name="Xu X.-W."/>
        </authorList>
    </citation>
    <scope>NUCLEOTIDE SEQUENCE [LARGE SCALE GENOMIC DNA]</scope>
    <source>
        <strain evidence="4 7">Ar-45</strain>
    </source>
</reference>
<evidence type="ECO:0000313" key="6">
    <source>
        <dbReference type="Proteomes" id="UP000231655"/>
    </source>
</evidence>
<dbReference type="PANTHER" id="PTHR43477">
    <property type="entry name" value="DIHYDROANTICAPSIN 7-DEHYDROGENASE"/>
    <property type="match status" value="1"/>
</dbReference>
<evidence type="ECO:0000256" key="1">
    <source>
        <dbReference type="ARBA" id="ARBA00006484"/>
    </source>
</evidence>
<reference evidence="5 6" key="1">
    <citation type="submission" date="2017-09" db="EMBL/GenBank/DDBJ databases">
        <authorList>
            <person name="Ehlers B."/>
            <person name="Leendertz F.H."/>
        </authorList>
    </citation>
    <scope>NUCLEOTIDE SEQUENCE [LARGE SCALE GENOMIC DNA]</scope>
    <source>
        <strain evidence="5 6">CGMCC 1.12662</strain>
    </source>
</reference>
<sequence>MTPPTTGTEFGPTADSTAGPLSGQSALVTGASSGIGRAIALRLARAGATVWATDITEEVVEGGPPVADPLSRISAASCFERLDVRDHAACAELCARIAEQHGRLDLVVPSAMTPGRGSLAATSPEDWRRVMGVNVDGVYNILSGGLRQMLTQAPRDEVRGRFVIIGSQHGMVASPGGFSYGVSKAAVLQMMRQIAVEHAEEGIICNAVSPGKILTGKSGPAVAPEMLAYSEARTPLPRLGRPADVAQAVLFLADPATTFVTGHNLLVDGGWMAG</sequence>
<proteinExistence type="inferred from homology"/>
<dbReference type="Proteomes" id="UP000231702">
    <property type="component" value="Unassembled WGS sequence"/>
</dbReference>
<protein>
    <submittedName>
        <fullName evidence="5">NAD(P)-dependent dehydrogenase, short-chain alcohol dehydrogenase family</fullName>
    </submittedName>
    <submittedName>
        <fullName evidence="4">Short-chain dehydrogenase</fullName>
    </submittedName>
</protein>
<feature type="region of interest" description="Disordered" evidence="3">
    <location>
        <begin position="1"/>
        <end position="22"/>
    </location>
</feature>
<keyword evidence="2" id="KW-0560">Oxidoreductase</keyword>
<evidence type="ECO:0000256" key="3">
    <source>
        <dbReference type="SAM" id="MobiDB-lite"/>
    </source>
</evidence>
<dbReference type="PROSITE" id="PS00061">
    <property type="entry name" value="ADH_SHORT"/>
    <property type="match status" value="1"/>
</dbReference>